<evidence type="ECO:0000313" key="12">
    <source>
        <dbReference type="EMBL" id="KAJ4968043.1"/>
    </source>
</evidence>
<dbReference type="Proteomes" id="UP001141806">
    <property type="component" value="Unassembled WGS sequence"/>
</dbReference>
<feature type="compositionally biased region" description="Polar residues" evidence="10">
    <location>
        <begin position="127"/>
        <end position="138"/>
    </location>
</feature>
<keyword evidence="3" id="KW-0597">Phosphoprotein</keyword>
<gene>
    <name evidence="12" type="ORF">NE237_014744</name>
</gene>
<feature type="compositionally biased region" description="Basic and acidic residues" evidence="10">
    <location>
        <begin position="110"/>
        <end position="119"/>
    </location>
</feature>
<evidence type="ECO:0000256" key="7">
    <source>
        <dbReference type="ARBA" id="ARBA00023163"/>
    </source>
</evidence>
<dbReference type="GO" id="GO:0034605">
    <property type="term" value="P:cellular response to heat"/>
    <property type="evidence" value="ECO:0007669"/>
    <property type="project" value="TreeGrafter"/>
</dbReference>
<dbReference type="AlphaFoldDB" id="A0A9Q0KCJ4"/>
<dbReference type="InterPro" id="IPR036390">
    <property type="entry name" value="WH_DNA-bd_sf"/>
</dbReference>
<evidence type="ECO:0000256" key="6">
    <source>
        <dbReference type="ARBA" id="ARBA00023125"/>
    </source>
</evidence>
<evidence type="ECO:0000256" key="10">
    <source>
        <dbReference type="SAM" id="MobiDB-lite"/>
    </source>
</evidence>
<dbReference type="InterPro" id="IPR000232">
    <property type="entry name" value="HSF_DNA-bd"/>
</dbReference>
<evidence type="ECO:0000259" key="11">
    <source>
        <dbReference type="SMART" id="SM00415"/>
    </source>
</evidence>
<evidence type="ECO:0000256" key="9">
    <source>
        <dbReference type="RuleBase" id="RU004020"/>
    </source>
</evidence>
<evidence type="ECO:0000256" key="1">
    <source>
        <dbReference type="ARBA" id="ARBA00004123"/>
    </source>
</evidence>
<proteinExistence type="inferred from homology"/>
<dbReference type="Gene3D" id="1.10.10.10">
    <property type="entry name" value="Winged helix-like DNA-binding domain superfamily/Winged helix DNA-binding domain"/>
    <property type="match status" value="1"/>
</dbReference>
<accession>A0A9Q0KCJ4</accession>
<dbReference type="FunFam" id="1.10.10.10:FF:000037">
    <property type="entry name" value="Heat stress transcription factor B-4"/>
    <property type="match status" value="1"/>
</dbReference>
<evidence type="ECO:0000256" key="2">
    <source>
        <dbReference type="ARBA" id="ARBA00011233"/>
    </source>
</evidence>
<comment type="subunit">
    <text evidence="2">Homotrimer.</text>
</comment>
<sequence length="211" mass="24023">MEDLNETRLPHFLTKTFDIVDDRSTNHVVSWSTAGNSFVIRDPRIFSMILAPTCLKLNNLSCFVTQLYNHGFTRIGPGKLEFGSKGFLRGQKHLLKDIIQELAQKMDMEKKQKAIDRGPRNVVEVGESSQSGTEQNPINVEPEDIGDLPEFEASERETIAMQMQGSSEPNNKKKKEEEKKGTELEGEEVKAPDEKSWEDFWNDDFFDLGVL</sequence>
<evidence type="ECO:0000313" key="13">
    <source>
        <dbReference type="Proteomes" id="UP001141806"/>
    </source>
</evidence>
<dbReference type="EMBL" id="JAMYWD010000006">
    <property type="protein sequence ID" value="KAJ4968043.1"/>
    <property type="molecule type" value="Genomic_DNA"/>
</dbReference>
<organism evidence="12 13">
    <name type="scientific">Protea cynaroides</name>
    <dbReference type="NCBI Taxonomy" id="273540"/>
    <lineage>
        <taxon>Eukaryota</taxon>
        <taxon>Viridiplantae</taxon>
        <taxon>Streptophyta</taxon>
        <taxon>Embryophyta</taxon>
        <taxon>Tracheophyta</taxon>
        <taxon>Spermatophyta</taxon>
        <taxon>Magnoliopsida</taxon>
        <taxon>Proteales</taxon>
        <taxon>Proteaceae</taxon>
        <taxon>Protea</taxon>
    </lineage>
</organism>
<keyword evidence="13" id="KW-1185">Reference proteome</keyword>
<dbReference type="GO" id="GO:0003700">
    <property type="term" value="F:DNA-binding transcription factor activity"/>
    <property type="evidence" value="ECO:0007669"/>
    <property type="project" value="InterPro"/>
</dbReference>
<dbReference type="PANTHER" id="PTHR10015">
    <property type="entry name" value="HEAT SHOCK TRANSCRIPTION FACTOR"/>
    <property type="match status" value="1"/>
</dbReference>
<dbReference type="PANTHER" id="PTHR10015:SF322">
    <property type="entry name" value="HEAT STRESS TRANSCRIPTION FACTOR A-7A"/>
    <property type="match status" value="1"/>
</dbReference>
<dbReference type="GO" id="GO:0006357">
    <property type="term" value="P:regulation of transcription by RNA polymerase II"/>
    <property type="evidence" value="ECO:0007669"/>
    <property type="project" value="TreeGrafter"/>
</dbReference>
<dbReference type="OrthoDB" id="60033at2759"/>
<keyword evidence="4" id="KW-0805">Transcription regulation</keyword>
<dbReference type="SMART" id="SM00415">
    <property type="entry name" value="HSF"/>
    <property type="match status" value="1"/>
</dbReference>
<dbReference type="SUPFAM" id="SSF46785">
    <property type="entry name" value="Winged helix' DNA-binding domain"/>
    <property type="match status" value="1"/>
</dbReference>
<feature type="compositionally biased region" description="Basic and acidic residues" evidence="10">
    <location>
        <begin position="170"/>
        <end position="196"/>
    </location>
</feature>
<dbReference type="InterPro" id="IPR036388">
    <property type="entry name" value="WH-like_DNA-bd_sf"/>
</dbReference>
<keyword evidence="6" id="KW-0238">DNA-binding</keyword>
<feature type="region of interest" description="Disordered" evidence="10">
    <location>
        <begin position="110"/>
        <end position="196"/>
    </location>
</feature>
<dbReference type="PRINTS" id="PR00056">
    <property type="entry name" value="HSFDOMAIN"/>
</dbReference>
<feature type="domain" description="HSF-type DNA-binding" evidence="11">
    <location>
        <begin position="8"/>
        <end position="101"/>
    </location>
</feature>
<keyword evidence="5" id="KW-0346">Stress response</keyword>
<keyword evidence="8" id="KW-0539">Nucleus</keyword>
<dbReference type="GO" id="GO:0005634">
    <property type="term" value="C:nucleus"/>
    <property type="evidence" value="ECO:0007669"/>
    <property type="project" value="UniProtKB-SubCell"/>
</dbReference>
<feature type="compositionally biased region" description="Acidic residues" evidence="10">
    <location>
        <begin position="141"/>
        <end position="152"/>
    </location>
</feature>
<keyword evidence="7" id="KW-0804">Transcription</keyword>
<comment type="subcellular location">
    <subcellularLocation>
        <location evidence="1">Nucleus</location>
    </subcellularLocation>
</comment>
<dbReference type="GO" id="GO:0000978">
    <property type="term" value="F:RNA polymerase II cis-regulatory region sequence-specific DNA binding"/>
    <property type="evidence" value="ECO:0007669"/>
    <property type="project" value="TreeGrafter"/>
</dbReference>
<name>A0A9Q0KCJ4_9MAGN</name>
<evidence type="ECO:0000256" key="4">
    <source>
        <dbReference type="ARBA" id="ARBA00023015"/>
    </source>
</evidence>
<evidence type="ECO:0000256" key="3">
    <source>
        <dbReference type="ARBA" id="ARBA00022553"/>
    </source>
</evidence>
<reference evidence="12" key="1">
    <citation type="journal article" date="2023" name="Plant J.">
        <title>The genome of the king protea, Protea cynaroides.</title>
        <authorList>
            <person name="Chang J."/>
            <person name="Duong T.A."/>
            <person name="Schoeman C."/>
            <person name="Ma X."/>
            <person name="Roodt D."/>
            <person name="Barker N."/>
            <person name="Li Z."/>
            <person name="Van de Peer Y."/>
            <person name="Mizrachi E."/>
        </authorList>
    </citation>
    <scope>NUCLEOTIDE SEQUENCE</scope>
    <source>
        <tissue evidence="12">Young leaves</tissue>
    </source>
</reference>
<dbReference type="Pfam" id="PF00447">
    <property type="entry name" value="HSF_DNA-bind"/>
    <property type="match status" value="1"/>
</dbReference>
<protein>
    <recommendedName>
        <fullName evidence="11">HSF-type DNA-binding domain-containing protein</fullName>
    </recommendedName>
</protein>
<comment type="similarity">
    <text evidence="9">Belongs to the HSF family.</text>
</comment>
<evidence type="ECO:0000256" key="8">
    <source>
        <dbReference type="ARBA" id="ARBA00023242"/>
    </source>
</evidence>
<evidence type="ECO:0000256" key="5">
    <source>
        <dbReference type="ARBA" id="ARBA00023016"/>
    </source>
</evidence>
<comment type="caution">
    <text evidence="12">The sequence shown here is derived from an EMBL/GenBank/DDBJ whole genome shotgun (WGS) entry which is preliminary data.</text>
</comment>